<evidence type="ECO:0000256" key="9">
    <source>
        <dbReference type="ARBA" id="ARBA00023002"/>
    </source>
</evidence>
<evidence type="ECO:0000256" key="3">
    <source>
        <dbReference type="ARBA" id="ARBA00004406"/>
    </source>
</evidence>
<name>A0ABD1EXD1_HYPHA</name>
<evidence type="ECO:0000256" key="12">
    <source>
        <dbReference type="ARBA" id="ARBA00023136"/>
    </source>
</evidence>
<dbReference type="InterPro" id="IPR050476">
    <property type="entry name" value="Insect_CytP450_Detox"/>
</dbReference>
<evidence type="ECO:0000256" key="4">
    <source>
        <dbReference type="ARBA" id="ARBA00010617"/>
    </source>
</evidence>
<dbReference type="AlphaFoldDB" id="A0ABD1EXD1"/>
<evidence type="ECO:0000256" key="14">
    <source>
        <dbReference type="RuleBase" id="RU000461"/>
    </source>
</evidence>
<evidence type="ECO:0000313" key="16">
    <source>
        <dbReference type="Proteomes" id="UP001566132"/>
    </source>
</evidence>
<comment type="subcellular location">
    <subcellularLocation>
        <location evidence="3">Endoplasmic reticulum membrane</location>
        <topology evidence="3">Peripheral membrane protein</topology>
    </subcellularLocation>
    <subcellularLocation>
        <location evidence="2">Microsome membrane</location>
        <topology evidence="2">Peripheral membrane protein</topology>
    </subcellularLocation>
</comment>
<evidence type="ECO:0000256" key="10">
    <source>
        <dbReference type="ARBA" id="ARBA00023004"/>
    </source>
</evidence>
<dbReference type="PROSITE" id="PS00086">
    <property type="entry name" value="CYTOCHROME_P450"/>
    <property type="match status" value="1"/>
</dbReference>
<evidence type="ECO:0008006" key="17">
    <source>
        <dbReference type="Google" id="ProtNLM"/>
    </source>
</evidence>
<keyword evidence="11 14" id="KW-0503">Monooxygenase</keyword>
<organism evidence="15 16">
    <name type="scientific">Hypothenemus hampei</name>
    <name type="common">Coffee berry borer</name>
    <dbReference type="NCBI Taxonomy" id="57062"/>
    <lineage>
        <taxon>Eukaryota</taxon>
        <taxon>Metazoa</taxon>
        <taxon>Ecdysozoa</taxon>
        <taxon>Arthropoda</taxon>
        <taxon>Hexapoda</taxon>
        <taxon>Insecta</taxon>
        <taxon>Pterygota</taxon>
        <taxon>Neoptera</taxon>
        <taxon>Endopterygota</taxon>
        <taxon>Coleoptera</taxon>
        <taxon>Polyphaga</taxon>
        <taxon>Cucujiformia</taxon>
        <taxon>Curculionidae</taxon>
        <taxon>Scolytinae</taxon>
        <taxon>Hypothenemus</taxon>
    </lineage>
</organism>
<dbReference type="CDD" id="cd11056">
    <property type="entry name" value="CYP6-like"/>
    <property type="match status" value="1"/>
</dbReference>
<evidence type="ECO:0000256" key="5">
    <source>
        <dbReference type="ARBA" id="ARBA00022617"/>
    </source>
</evidence>
<dbReference type="InterPro" id="IPR017972">
    <property type="entry name" value="Cyt_P450_CS"/>
</dbReference>
<dbReference type="Gene3D" id="1.10.630.10">
    <property type="entry name" value="Cytochrome P450"/>
    <property type="match status" value="1"/>
</dbReference>
<dbReference type="SUPFAM" id="SSF48264">
    <property type="entry name" value="Cytochrome P450"/>
    <property type="match status" value="1"/>
</dbReference>
<proteinExistence type="inferred from homology"/>
<evidence type="ECO:0000256" key="2">
    <source>
        <dbReference type="ARBA" id="ARBA00004174"/>
    </source>
</evidence>
<sequence length="491" mass="57060">MFFLLLTVFVVIAIWYFFIKPLSYWKLRHVHHSKTPWYIFGDSWRTFQLLNGKSAYLGIYDFSVPTLCITDPEIIKKIMVKDFDSFVDHSIASIDPEIDPVWGSTLLTSTGKHWKTLRTVLSPFFTSSKLKEMFNLVLEQSQNFVKVISEREGEMDIREIISRFTNDVIASTAFGANVNSLKEPNNEFYKKGLHFTNFQTMSILVRLLLLRFFPALSKKMGLSVIDNETSVFFDTVIKDTIKERQERGFKRLDMINTFLEVLQEQQNNPEKFLKPVTELDLLANALIFYFGGFESVASTLSFGMYELALNKDIQENLRREIQEVTAKHSTITLDVVQSMTYMDMVVSEILRKWPPFLSTDRRLTKPYTLETNDKSNPLIHLGYENRIFVPIYGLHHDPDYFPNPEKFDPERFSESNKASINAYTYMPFGIGPRSCIGLRFALMEVKALLFNVLLNFEIELAPRTHVPAKIQTSLFQYSMEGGIWLKFNRLK</sequence>
<dbReference type="EMBL" id="JBDJPC010000004">
    <property type="protein sequence ID" value="KAL1505695.1"/>
    <property type="molecule type" value="Genomic_DNA"/>
</dbReference>
<evidence type="ECO:0000256" key="1">
    <source>
        <dbReference type="ARBA" id="ARBA00001971"/>
    </source>
</evidence>
<evidence type="ECO:0000256" key="13">
    <source>
        <dbReference type="PIRSR" id="PIRSR602401-1"/>
    </source>
</evidence>
<comment type="similarity">
    <text evidence="4 14">Belongs to the cytochrome P450 family.</text>
</comment>
<evidence type="ECO:0000313" key="15">
    <source>
        <dbReference type="EMBL" id="KAL1505695.1"/>
    </source>
</evidence>
<feature type="binding site" description="axial binding residue" evidence="13">
    <location>
        <position position="435"/>
    </location>
    <ligand>
        <name>heme</name>
        <dbReference type="ChEBI" id="CHEBI:30413"/>
    </ligand>
    <ligandPart>
        <name>Fe</name>
        <dbReference type="ChEBI" id="CHEBI:18248"/>
    </ligandPart>
</feature>
<evidence type="ECO:0000256" key="8">
    <source>
        <dbReference type="ARBA" id="ARBA00022848"/>
    </source>
</evidence>
<dbReference type="GO" id="GO:0005789">
    <property type="term" value="C:endoplasmic reticulum membrane"/>
    <property type="evidence" value="ECO:0007669"/>
    <property type="project" value="UniProtKB-SubCell"/>
</dbReference>
<dbReference type="PANTHER" id="PTHR24292:SF54">
    <property type="entry name" value="CYP9F3-RELATED"/>
    <property type="match status" value="1"/>
</dbReference>
<dbReference type="PANTHER" id="PTHR24292">
    <property type="entry name" value="CYTOCHROME P450"/>
    <property type="match status" value="1"/>
</dbReference>
<keyword evidence="12" id="KW-0472">Membrane</keyword>
<comment type="caution">
    <text evidence="15">The sequence shown here is derived from an EMBL/GenBank/DDBJ whole genome shotgun (WGS) entry which is preliminary data.</text>
</comment>
<protein>
    <recommendedName>
        <fullName evidence="17">Cytochrome P450</fullName>
    </recommendedName>
</protein>
<dbReference type="InterPro" id="IPR002401">
    <property type="entry name" value="Cyt_P450_E_grp-I"/>
</dbReference>
<keyword evidence="8" id="KW-0492">Microsome</keyword>
<dbReference type="Proteomes" id="UP001566132">
    <property type="component" value="Unassembled WGS sequence"/>
</dbReference>
<keyword evidence="6 13" id="KW-0479">Metal-binding</keyword>
<dbReference type="InterPro" id="IPR036396">
    <property type="entry name" value="Cyt_P450_sf"/>
</dbReference>
<comment type="cofactor">
    <cofactor evidence="1 13">
        <name>heme</name>
        <dbReference type="ChEBI" id="CHEBI:30413"/>
    </cofactor>
</comment>
<evidence type="ECO:0000256" key="7">
    <source>
        <dbReference type="ARBA" id="ARBA00022824"/>
    </source>
</evidence>
<keyword evidence="5 13" id="KW-0349">Heme</keyword>
<keyword evidence="10 13" id="KW-0408">Iron</keyword>
<dbReference type="PRINTS" id="PR00385">
    <property type="entry name" value="P450"/>
</dbReference>
<dbReference type="GO" id="GO:0004497">
    <property type="term" value="F:monooxygenase activity"/>
    <property type="evidence" value="ECO:0007669"/>
    <property type="project" value="UniProtKB-KW"/>
</dbReference>
<dbReference type="PRINTS" id="PR00463">
    <property type="entry name" value="EP450I"/>
</dbReference>
<dbReference type="InterPro" id="IPR001128">
    <property type="entry name" value="Cyt_P450"/>
</dbReference>
<keyword evidence="16" id="KW-1185">Reference proteome</keyword>
<gene>
    <name evidence="15" type="ORF">ABEB36_005200</name>
</gene>
<accession>A0ABD1EXD1</accession>
<dbReference type="FunFam" id="1.10.630.10:FF:000042">
    <property type="entry name" value="Cytochrome P450"/>
    <property type="match status" value="1"/>
</dbReference>
<keyword evidence="9 14" id="KW-0560">Oxidoreductase</keyword>
<reference evidence="15 16" key="1">
    <citation type="submission" date="2024-05" db="EMBL/GenBank/DDBJ databases">
        <title>Genetic variation in Jamaican populations of the coffee berry borer (Hypothenemus hampei).</title>
        <authorList>
            <person name="Errbii M."/>
            <person name="Myrie A."/>
        </authorList>
    </citation>
    <scope>NUCLEOTIDE SEQUENCE [LARGE SCALE GENOMIC DNA]</scope>
    <source>
        <strain evidence="15">JA-Hopewell-2020-01-JO</strain>
        <tissue evidence="15">Whole body</tissue>
    </source>
</reference>
<evidence type="ECO:0000256" key="11">
    <source>
        <dbReference type="ARBA" id="ARBA00023033"/>
    </source>
</evidence>
<evidence type="ECO:0000256" key="6">
    <source>
        <dbReference type="ARBA" id="ARBA00022723"/>
    </source>
</evidence>
<keyword evidence="7" id="KW-0256">Endoplasmic reticulum</keyword>
<dbReference type="Pfam" id="PF00067">
    <property type="entry name" value="p450"/>
    <property type="match status" value="1"/>
</dbReference>
<dbReference type="GO" id="GO:0046872">
    <property type="term" value="F:metal ion binding"/>
    <property type="evidence" value="ECO:0007669"/>
    <property type="project" value="UniProtKB-KW"/>
</dbReference>